<dbReference type="RefSeq" id="WP_087090552.1">
    <property type="nucleotide sequence ID" value="NZ_JALNTF010000007.1"/>
</dbReference>
<dbReference type="InterPro" id="IPR036291">
    <property type="entry name" value="NAD(P)-bd_dom_sf"/>
</dbReference>
<sequence>MHVLAIGGAGVMGRAALYAVRDFPEVDQITIADINLSAANSAAKDIGTKAVPMKLDIMDEEALARAIGTADVVLNTSGPFFRFGLHVLKATIAAGRPYFDICDDAEPTLDMLKLDHQARESGTVAVVGIGASPGLTNLLAVKAYRELDSVDRLITGWNVDGKIAEEEFKQKKEQTPAAFVHWLEQLTGSIPVFSHGKPQYRKPLEPVLVNYPGLGKRKLYRVGHPEAITLGYNFTELTEAPNLMVLGTEVRIFLESLAKKVDKGELTVDEAADCLAQQRVAGIISLGGFLRIFLGKLQREIDLPEAFALAEGHKNGKPSTVACAVMSLPTFDLGACTGIPMAVALRLYLDKKISQPGVHAPETIIDPDDFFKAFLPYCRVPFIPTSIEELIEVRRS</sequence>
<evidence type="ECO:0000313" key="2">
    <source>
        <dbReference type="EMBL" id="MDD9319515.1"/>
    </source>
</evidence>
<evidence type="ECO:0000313" key="3">
    <source>
        <dbReference type="Proteomes" id="UP001150055"/>
    </source>
</evidence>
<reference evidence="2" key="1">
    <citation type="submission" date="2022-12" db="EMBL/GenBank/DDBJ databases">
        <title>Acinetobacter lactucae: Emerging opportunistic pathogenic species of genus Acinetobacter isolated from immunocompromised patients in clinical settings of India.</title>
        <authorList>
            <person name="Amar A.K."/>
            <person name="Sawant A.R."/>
            <person name="Meera M."/>
            <person name="Tomar A."/>
            <person name="Sistla S."/>
            <person name="Prashanth K."/>
        </authorList>
    </citation>
    <scope>NUCLEOTIDE SEQUENCE</scope>
    <source>
        <strain evidence="2">PKAL1828C</strain>
    </source>
</reference>
<gene>
    <name evidence="2" type="ORF">M0O54_05150</name>
</gene>
<dbReference type="PANTHER" id="PTHR43796">
    <property type="entry name" value="CARBOXYNORSPERMIDINE SYNTHASE"/>
    <property type="match status" value="1"/>
</dbReference>
<feature type="domain" description="Saccharopine dehydrogenase NADP binding" evidence="1">
    <location>
        <begin position="3"/>
        <end position="126"/>
    </location>
</feature>
<dbReference type="Proteomes" id="UP001150055">
    <property type="component" value="Unassembled WGS sequence"/>
</dbReference>
<protein>
    <submittedName>
        <fullName evidence="2">Saccharopine dehydrogenase NADP-binding domain-containing protein</fullName>
    </submittedName>
</protein>
<dbReference type="Pfam" id="PF03435">
    <property type="entry name" value="Sacchrp_dh_NADP"/>
    <property type="match status" value="1"/>
</dbReference>
<dbReference type="EMBL" id="JALNTG010000015">
    <property type="protein sequence ID" value="MDD9319515.1"/>
    <property type="molecule type" value="Genomic_DNA"/>
</dbReference>
<comment type="caution">
    <text evidence="2">The sequence shown here is derived from an EMBL/GenBank/DDBJ whole genome shotgun (WGS) entry which is preliminary data.</text>
</comment>
<dbReference type="SUPFAM" id="SSF51735">
    <property type="entry name" value="NAD(P)-binding Rossmann-fold domains"/>
    <property type="match status" value="1"/>
</dbReference>
<organism evidence="2 3">
    <name type="scientific">Acinetobacter lactucae</name>
    <dbReference type="NCBI Taxonomy" id="1785128"/>
    <lineage>
        <taxon>Bacteria</taxon>
        <taxon>Pseudomonadati</taxon>
        <taxon>Pseudomonadota</taxon>
        <taxon>Gammaproteobacteria</taxon>
        <taxon>Moraxellales</taxon>
        <taxon>Moraxellaceae</taxon>
        <taxon>Acinetobacter</taxon>
        <taxon>Acinetobacter calcoaceticus/baumannii complex</taxon>
    </lineage>
</organism>
<dbReference type="AlphaFoldDB" id="A0AB35K419"/>
<dbReference type="PANTHER" id="PTHR43796:SF2">
    <property type="entry name" value="CARBOXYNORSPERMIDINE SYNTHASE"/>
    <property type="match status" value="1"/>
</dbReference>
<proteinExistence type="predicted"/>
<dbReference type="Gene3D" id="3.40.50.720">
    <property type="entry name" value="NAD(P)-binding Rossmann-like Domain"/>
    <property type="match status" value="2"/>
</dbReference>
<evidence type="ECO:0000259" key="1">
    <source>
        <dbReference type="Pfam" id="PF03435"/>
    </source>
</evidence>
<name>A0AB35K419_9GAMM</name>
<dbReference type="Gene3D" id="3.30.360.10">
    <property type="entry name" value="Dihydrodipicolinate Reductase, domain 2"/>
    <property type="match status" value="1"/>
</dbReference>
<dbReference type="InterPro" id="IPR005097">
    <property type="entry name" value="Sacchrp_dh_NADP-bd"/>
</dbReference>
<accession>A0AB35K419</accession>